<dbReference type="AlphaFoldDB" id="A0A9P4I7W0"/>
<keyword evidence="3" id="KW-1185">Reference proteome</keyword>
<dbReference type="Proteomes" id="UP000799772">
    <property type="component" value="Unassembled WGS sequence"/>
</dbReference>
<evidence type="ECO:0000313" key="2">
    <source>
        <dbReference type="EMBL" id="KAF2096635.1"/>
    </source>
</evidence>
<evidence type="ECO:0000313" key="3">
    <source>
        <dbReference type="Proteomes" id="UP000799772"/>
    </source>
</evidence>
<accession>A0A9P4I7W0</accession>
<comment type="caution">
    <text evidence="2">The sequence shown here is derived from an EMBL/GenBank/DDBJ whole genome shotgun (WGS) entry which is preliminary data.</text>
</comment>
<sequence length="268" mass="28481">MAQPFNVWGNRIGMASNSEMRQSRTNSHSLPDGPEIAQRGESRPSRGRACYTEFGESLRLTSCTASREELARHPCAISDNSTPSLVGGGKRVGCSSGTPARGRSGTHHHRPGEGLPAVYSMTDIGKLAEIEVVASVGDADRMTTVKAGAMRGTSNRRAIPAPGRVLLGLKDASKDMLPVEQQATPKEFVVAPPLQKGSAHANMKPEQSTHIRSQHHHSSLIALSPTLSPSTRATGAPAATTHTQPSCSCCDRHRPPREPPQVPSSPPQ</sequence>
<organism evidence="2 3">
    <name type="scientific">Rhizodiscina lignyota</name>
    <dbReference type="NCBI Taxonomy" id="1504668"/>
    <lineage>
        <taxon>Eukaryota</taxon>
        <taxon>Fungi</taxon>
        <taxon>Dikarya</taxon>
        <taxon>Ascomycota</taxon>
        <taxon>Pezizomycotina</taxon>
        <taxon>Dothideomycetes</taxon>
        <taxon>Pleosporomycetidae</taxon>
        <taxon>Aulographales</taxon>
        <taxon>Rhizodiscinaceae</taxon>
        <taxon>Rhizodiscina</taxon>
    </lineage>
</organism>
<feature type="compositionally biased region" description="Pro residues" evidence="1">
    <location>
        <begin position="258"/>
        <end position="268"/>
    </location>
</feature>
<feature type="region of interest" description="Disordered" evidence="1">
    <location>
        <begin position="82"/>
        <end position="116"/>
    </location>
</feature>
<feature type="compositionally biased region" description="Polar residues" evidence="1">
    <location>
        <begin position="15"/>
        <end position="29"/>
    </location>
</feature>
<feature type="region of interest" description="Disordered" evidence="1">
    <location>
        <begin position="198"/>
        <end position="268"/>
    </location>
</feature>
<dbReference type="EMBL" id="ML978129">
    <property type="protein sequence ID" value="KAF2096635.1"/>
    <property type="molecule type" value="Genomic_DNA"/>
</dbReference>
<evidence type="ECO:0000256" key="1">
    <source>
        <dbReference type="SAM" id="MobiDB-lite"/>
    </source>
</evidence>
<gene>
    <name evidence="2" type="ORF">NA57DRAFT_58537</name>
</gene>
<reference evidence="2" key="1">
    <citation type="journal article" date="2020" name="Stud. Mycol.">
        <title>101 Dothideomycetes genomes: a test case for predicting lifestyles and emergence of pathogens.</title>
        <authorList>
            <person name="Haridas S."/>
            <person name="Albert R."/>
            <person name="Binder M."/>
            <person name="Bloem J."/>
            <person name="Labutti K."/>
            <person name="Salamov A."/>
            <person name="Andreopoulos B."/>
            <person name="Baker S."/>
            <person name="Barry K."/>
            <person name="Bills G."/>
            <person name="Bluhm B."/>
            <person name="Cannon C."/>
            <person name="Castanera R."/>
            <person name="Culley D."/>
            <person name="Daum C."/>
            <person name="Ezra D."/>
            <person name="Gonzalez J."/>
            <person name="Henrissat B."/>
            <person name="Kuo A."/>
            <person name="Liang C."/>
            <person name="Lipzen A."/>
            <person name="Lutzoni F."/>
            <person name="Magnuson J."/>
            <person name="Mondo S."/>
            <person name="Nolan M."/>
            <person name="Ohm R."/>
            <person name="Pangilinan J."/>
            <person name="Park H.-J."/>
            <person name="Ramirez L."/>
            <person name="Alfaro M."/>
            <person name="Sun H."/>
            <person name="Tritt A."/>
            <person name="Yoshinaga Y."/>
            <person name="Zwiers L.-H."/>
            <person name="Turgeon B."/>
            <person name="Goodwin S."/>
            <person name="Spatafora J."/>
            <person name="Crous P."/>
            <person name="Grigoriev I."/>
        </authorList>
    </citation>
    <scope>NUCLEOTIDE SEQUENCE</scope>
    <source>
        <strain evidence="2">CBS 133067</strain>
    </source>
</reference>
<proteinExistence type="predicted"/>
<protein>
    <submittedName>
        <fullName evidence="2">Uncharacterized protein</fullName>
    </submittedName>
</protein>
<name>A0A9P4I7W0_9PEZI</name>
<feature type="region of interest" description="Disordered" evidence="1">
    <location>
        <begin position="1"/>
        <end position="47"/>
    </location>
</feature>